<dbReference type="Proteomes" id="UP000225706">
    <property type="component" value="Unassembled WGS sequence"/>
</dbReference>
<proteinExistence type="predicted"/>
<evidence type="ECO:0000256" key="5">
    <source>
        <dbReference type="ARBA" id="ARBA00023119"/>
    </source>
</evidence>
<evidence type="ECO:0000313" key="11">
    <source>
        <dbReference type="Proteomes" id="UP000225706"/>
    </source>
</evidence>
<dbReference type="InterPro" id="IPR003599">
    <property type="entry name" value="Ig_sub"/>
</dbReference>
<dbReference type="SMART" id="SM00408">
    <property type="entry name" value="IGc2"/>
    <property type="match status" value="1"/>
</dbReference>
<dbReference type="AlphaFoldDB" id="A0A2B4T2L3"/>
<dbReference type="InterPro" id="IPR002181">
    <property type="entry name" value="Fibrinogen_a/b/g_C_dom"/>
</dbReference>
<keyword evidence="4" id="KW-0677">Repeat</keyword>
<keyword evidence="5" id="KW-0176">Collagen</keyword>
<dbReference type="InterPro" id="IPR036179">
    <property type="entry name" value="Ig-like_dom_sf"/>
</dbReference>
<dbReference type="EMBL" id="LSMT01000001">
    <property type="protein sequence ID" value="PFX34897.1"/>
    <property type="molecule type" value="Genomic_DNA"/>
</dbReference>
<evidence type="ECO:0000256" key="4">
    <source>
        <dbReference type="ARBA" id="ARBA00022737"/>
    </source>
</evidence>
<gene>
    <name evidence="10" type="primary">Cntnap2</name>
    <name evidence="10" type="ORF">AWC38_SpisGene244</name>
</gene>
<dbReference type="Pfam" id="PF13927">
    <property type="entry name" value="Ig_3"/>
    <property type="match status" value="1"/>
</dbReference>
<name>A0A2B4T2L3_STYPI</name>
<dbReference type="InterPro" id="IPR036056">
    <property type="entry name" value="Fibrinogen-like_C"/>
</dbReference>
<evidence type="ECO:0000256" key="1">
    <source>
        <dbReference type="ARBA" id="ARBA00004613"/>
    </source>
</evidence>
<evidence type="ECO:0000256" key="6">
    <source>
        <dbReference type="ARBA" id="ARBA00023157"/>
    </source>
</evidence>
<feature type="domain" description="Ig-like" evidence="8">
    <location>
        <begin position="157"/>
        <end position="236"/>
    </location>
</feature>
<keyword evidence="6" id="KW-1015">Disulfide bond</keyword>
<keyword evidence="3" id="KW-0732">Signal</keyword>
<dbReference type="NCBIfam" id="NF040941">
    <property type="entry name" value="GGGWT_bact"/>
    <property type="match status" value="1"/>
</dbReference>
<protein>
    <submittedName>
        <fullName evidence="10">Contactin-associated protein-like 2</fullName>
    </submittedName>
</protein>
<dbReference type="InterPro" id="IPR051170">
    <property type="entry name" value="Neural/epithelial_adhesion"/>
</dbReference>
<evidence type="ECO:0000256" key="7">
    <source>
        <dbReference type="ARBA" id="ARBA00023319"/>
    </source>
</evidence>
<reference evidence="11" key="1">
    <citation type="journal article" date="2017" name="bioRxiv">
        <title>Comparative analysis of the genomes of Stylophora pistillata and Acropora digitifera provides evidence for extensive differences between species of corals.</title>
        <authorList>
            <person name="Voolstra C.R."/>
            <person name="Li Y."/>
            <person name="Liew Y.J."/>
            <person name="Baumgarten S."/>
            <person name="Zoccola D."/>
            <person name="Flot J.-F."/>
            <person name="Tambutte S."/>
            <person name="Allemand D."/>
            <person name="Aranda M."/>
        </authorList>
    </citation>
    <scope>NUCLEOTIDE SEQUENCE [LARGE SCALE GENOMIC DNA]</scope>
</reference>
<dbReference type="Gene3D" id="2.60.40.10">
    <property type="entry name" value="Immunoglobulins"/>
    <property type="match status" value="2"/>
</dbReference>
<sequence length="442" mass="48301">MKKSKMNPVHNKLVFSSLVLTVDCFAGLIHVEIQLHAHRQMLNVLNQPKEVTLEPKNKANDEKTSEMIMSFPYLDKELKKMSKPGTASGSAANTVQAAIAVGHMSKEISRILDRRLELVNVTKTDGGDYICSAKNVLSMESAHAQVMVFDELKFTLPPPSKSEATTSENVLLTCEAQGAREVVWQRKAQGLPSGHVIHSNGSLLLKNVSPNDSGSYTCIARNFYRSITATTVLEIQGPISCSDMKTLNRATTSGTYMIDPDRKGGVTPFKVYCDMTDKGGVGVTLISHDTERRTFVDYKSGGCRGKGCYSKDVRYTGVSIAQLAALTRVSQNCEQFLNFECTAGVGFFETGVAWWVSRSGTRMNYWGGATGHDNKCACGVTNSCSSGFMCNCRGRFSGWKEDGGLLTDKSVLPVTQIRLGDLNDPHEKGYYTLGKLKCYGVA</sequence>
<dbReference type="PANTHER" id="PTHR12231">
    <property type="entry name" value="CTX-RELATED TYPE I TRANSMEMBRANE PROTEIN"/>
    <property type="match status" value="1"/>
</dbReference>
<evidence type="ECO:0000259" key="9">
    <source>
        <dbReference type="PROSITE" id="PS51406"/>
    </source>
</evidence>
<dbReference type="PANTHER" id="PTHR12231:SF253">
    <property type="entry name" value="DPR-INTERACTING PROTEIN ETA, ISOFORM B-RELATED"/>
    <property type="match status" value="1"/>
</dbReference>
<dbReference type="InterPro" id="IPR007110">
    <property type="entry name" value="Ig-like_dom"/>
</dbReference>
<comment type="subcellular location">
    <subcellularLocation>
        <location evidence="1">Secreted</location>
    </subcellularLocation>
</comment>
<keyword evidence="2" id="KW-0964">Secreted</keyword>
<dbReference type="Pfam" id="PF01410">
    <property type="entry name" value="COLFI"/>
    <property type="match status" value="1"/>
</dbReference>
<dbReference type="InterPro" id="IPR000885">
    <property type="entry name" value="Fib_collagen_C"/>
</dbReference>
<dbReference type="SMART" id="SM00409">
    <property type="entry name" value="IG"/>
    <property type="match status" value="2"/>
</dbReference>
<dbReference type="GO" id="GO:0005201">
    <property type="term" value="F:extracellular matrix structural constituent"/>
    <property type="evidence" value="ECO:0007669"/>
    <property type="project" value="InterPro"/>
</dbReference>
<evidence type="ECO:0000256" key="3">
    <source>
        <dbReference type="ARBA" id="ARBA00022729"/>
    </source>
</evidence>
<dbReference type="GO" id="GO:0005576">
    <property type="term" value="C:extracellular region"/>
    <property type="evidence" value="ECO:0007669"/>
    <property type="project" value="UniProtKB-SubCell"/>
</dbReference>
<keyword evidence="11" id="KW-1185">Reference proteome</keyword>
<feature type="domain" description="Fibrinogen C-terminal" evidence="9">
    <location>
        <begin position="232"/>
        <end position="288"/>
    </location>
</feature>
<dbReference type="GO" id="GO:0005581">
    <property type="term" value="C:collagen trimer"/>
    <property type="evidence" value="ECO:0007669"/>
    <property type="project" value="UniProtKB-KW"/>
</dbReference>
<dbReference type="SUPFAM" id="SSF56496">
    <property type="entry name" value="Fibrinogen C-terminal domain-like"/>
    <property type="match status" value="1"/>
</dbReference>
<dbReference type="InterPro" id="IPR013783">
    <property type="entry name" value="Ig-like_fold"/>
</dbReference>
<evidence type="ECO:0000256" key="2">
    <source>
        <dbReference type="ARBA" id="ARBA00022525"/>
    </source>
</evidence>
<dbReference type="SUPFAM" id="SSF48726">
    <property type="entry name" value="Immunoglobulin"/>
    <property type="match status" value="2"/>
</dbReference>
<keyword evidence="7" id="KW-0393">Immunoglobulin domain</keyword>
<accession>A0A2B4T2L3</accession>
<dbReference type="InterPro" id="IPR003598">
    <property type="entry name" value="Ig_sub2"/>
</dbReference>
<evidence type="ECO:0000259" key="8">
    <source>
        <dbReference type="PROSITE" id="PS50835"/>
    </source>
</evidence>
<evidence type="ECO:0000313" key="10">
    <source>
        <dbReference type="EMBL" id="PFX34897.1"/>
    </source>
</evidence>
<dbReference type="PROSITE" id="PS50835">
    <property type="entry name" value="IG_LIKE"/>
    <property type="match status" value="1"/>
</dbReference>
<dbReference type="Gene3D" id="2.60.120.1000">
    <property type="match status" value="1"/>
</dbReference>
<dbReference type="OrthoDB" id="5971291at2759"/>
<dbReference type="PROSITE" id="PS51406">
    <property type="entry name" value="FIBRINOGEN_C_2"/>
    <property type="match status" value="1"/>
</dbReference>
<comment type="caution">
    <text evidence="10">The sequence shown here is derived from an EMBL/GenBank/DDBJ whole genome shotgun (WGS) entry which is preliminary data.</text>
</comment>
<organism evidence="10 11">
    <name type="scientific">Stylophora pistillata</name>
    <name type="common">Smooth cauliflower coral</name>
    <dbReference type="NCBI Taxonomy" id="50429"/>
    <lineage>
        <taxon>Eukaryota</taxon>
        <taxon>Metazoa</taxon>
        <taxon>Cnidaria</taxon>
        <taxon>Anthozoa</taxon>
        <taxon>Hexacorallia</taxon>
        <taxon>Scleractinia</taxon>
        <taxon>Astrocoeniina</taxon>
        <taxon>Pocilloporidae</taxon>
        <taxon>Stylophora</taxon>
    </lineage>
</organism>